<feature type="domain" description="DUF4939" evidence="2">
    <location>
        <begin position="187"/>
        <end position="269"/>
    </location>
</feature>
<dbReference type="InterPro" id="IPR021109">
    <property type="entry name" value="Peptidase_aspartic_dom_sf"/>
</dbReference>
<dbReference type="GeneTree" id="ENSGT00950000183173"/>
<keyword evidence="1" id="KW-0472">Membrane</keyword>
<dbReference type="GO" id="GO:0008270">
    <property type="term" value="F:zinc ion binding"/>
    <property type="evidence" value="ECO:0007669"/>
    <property type="project" value="InterPro"/>
</dbReference>
<keyword evidence="4" id="KW-1185">Reference proteome</keyword>
<dbReference type="AlphaFoldDB" id="A0A3B3RW46"/>
<organism evidence="3 4">
    <name type="scientific">Paramormyrops kingsleyae</name>
    <dbReference type="NCBI Taxonomy" id="1676925"/>
    <lineage>
        <taxon>Eukaryota</taxon>
        <taxon>Metazoa</taxon>
        <taxon>Chordata</taxon>
        <taxon>Craniata</taxon>
        <taxon>Vertebrata</taxon>
        <taxon>Euteleostomi</taxon>
        <taxon>Actinopterygii</taxon>
        <taxon>Neopterygii</taxon>
        <taxon>Teleostei</taxon>
        <taxon>Osteoglossocephala</taxon>
        <taxon>Osteoglossomorpha</taxon>
        <taxon>Osteoglossiformes</taxon>
        <taxon>Mormyridae</taxon>
        <taxon>Paramormyrops</taxon>
    </lineage>
</organism>
<proteinExistence type="predicted"/>
<dbReference type="InterPro" id="IPR036875">
    <property type="entry name" value="Znf_CCHC_sf"/>
</dbReference>
<dbReference type="GO" id="GO:0003676">
    <property type="term" value="F:nucleic acid binding"/>
    <property type="evidence" value="ECO:0007669"/>
    <property type="project" value="InterPro"/>
</dbReference>
<dbReference type="Pfam" id="PF16297">
    <property type="entry name" value="DUF4939"/>
    <property type="match status" value="1"/>
</dbReference>
<keyword evidence="1" id="KW-1133">Transmembrane helix</keyword>
<evidence type="ECO:0000313" key="4">
    <source>
        <dbReference type="Proteomes" id="UP000261540"/>
    </source>
</evidence>
<reference evidence="3" key="1">
    <citation type="submission" date="2025-08" db="UniProtKB">
        <authorList>
            <consortium name="Ensembl"/>
        </authorList>
    </citation>
    <scope>IDENTIFICATION</scope>
</reference>
<dbReference type="SUPFAM" id="SSF50630">
    <property type="entry name" value="Acid proteases"/>
    <property type="match status" value="1"/>
</dbReference>
<sequence length="653" mass="72996">MFYSRTEQSTCLPSALPSRICLSYLYLYLTCLPSLLSVLVIPDPPVPTSSAFLLVAPLRVLCLCFSVGQLYLVPTIAHVYRLRFSPADSKFRLPFPSPEHRLGIPCPAPPVSVGDRHSVAAVLLINRSFPCISGSLSVCSPLCLTEYFAVQMDPAGNLETRVTAMERLLASHASQVPLPESPPRPTARLPIALPEKYDGNPDNCKGFLMQCGLYVEEHPDEFRNPGAEVRFILSLLTGRAREWATALWADDSPLLNSGREFHRALMEIFNHPAVGRRPGSRLLDCRQGSRSVADFSLEFRTVAANLRWPDDCLQIIFLRALNPDLQDELAHKGEAPCFDDLVQQAVRIDNVVRDRRRRRSRMEPPRQLALLAIKSPEPMQMGRAPLTPNERRRRIQEGLCLYCGEAGHTIPSCHNRPGRETSLLPVGVSSVPPRPTSMLTVPVSLEWGGQRQLVRALVDSGAAGNFINVQLVRRMNIPLQPLAQPLTIQGVTGERMADGVIHYRTVPLEMRVGALHLESLEVLVLPKTRDLLILGLPWLRQHNPHVDWVTGEILAWSRKCTNKCLSIPCKATTVESPNPSDQEVIPLKYREFADVFSKERAFNLPPHRECDCAVNLREGALLPRGRLYPLSVQEEESLETYINEGLRQGIIRL</sequence>
<evidence type="ECO:0000313" key="3">
    <source>
        <dbReference type="Ensembl" id="ENSPKIP00000022518.1"/>
    </source>
</evidence>
<accession>A0A3B3RW46</accession>
<name>A0A3B3RW46_9TELE</name>
<dbReference type="Proteomes" id="UP000261540">
    <property type="component" value="Unplaced"/>
</dbReference>
<dbReference type="InterPro" id="IPR032567">
    <property type="entry name" value="RTL1-rel"/>
</dbReference>
<protein>
    <recommendedName>
        <fullName evidence="2">DUF4939 domain-containing protein</fullName>
    </recommendedName>
</protein>
<dbReference type="SUPFAM" id="SSF57756">
    <property type="entry name" value="Retrovirus zinc finger-like domains"/>
    <property type="match status" value="1"/>
</dbReference>
<evidence type="ECO:0000256" key="1">
    <source>
        <dbReference type="SAM" id="Phobius"/>
    </source>
</evidence>
<dbReference type="SUPFAM" id="SSF56672">
    <property type="entry name" value="DNA/RNA polymerases"/>
    <property type="match status" value="1"/>
</dbReference>
<dbReference type="Ensembl" id="ENSPKIT00000003183.1">
    <property type="protein sequence ID" value="ENSPKIP00000022518.1"/>
    <property type="gene ID" value="ENSPKIG00000006496.1"/>
</dbReference>
<dbReference type="Pfam" id="PF13650">
    <property type="entry name" value="Asp_protease_2"/>
    <property type="match status" value="1"/>
</dbReference>
<dbReference type="InterPro" id="IPR032549">
    <property type="entry name" value="DUF4939"/>
</dbReference>
<feature type="transmembrane region" description="Helical" evidence="1">
    <location>
        <begin position="21"/>
        <end position="41"/>
    </location>
</feature>
<dbReference type="Gene3D" id="2.40.70.10">
    <property type="entry name" value="Acid Proteases"/>
    <property type="match status" value="1"/>
</dbReference>
<reference evidence="3" key="2">
    <citation type="submission" date="2025-09" db="UniProtKB">
        <authorList>
            <consortium name="Ensembl"/>
        </authorList>
    </citation>
    <scope>IDENTIFICATION</scope>
</reference>
<dbReference type="InterPro" id="IPR043502">
    <property type="entry name" value="DNA/RNA_pol_sf"/>
</dbReference>
<dbReference type="STRING" id="1676925.ENSPKIP00000022518"/>
<dbReference type="PANTHER" id="PTHR15503">
    <property type="entry name" value="LDOC1 RELATED"/>
    <property type="match status" value="1"/>
</dbReference>
<evidence type="ECO:0000259" key="2">
    <source>
        <dbReference type="Pfam" id="PF16297"/>
    </source>
</evidence>
<dbReference type="CDD" id="cd00303">
    <property type="entry name" value="retropepsin_like"/>
    <property type="match status" value="1"/>
</dbReference>
<dbReference type="PANTHER" id="PTHR15503:SF22">
    <property type="entry name" value="TRANSPOSON TY3-I GAG POLYPROTEIN"/>
    <property type="match status" value="1"/>
</dbReference>
<keyword evidence="1" id="KW-0812">Transmembrane</keyword>